<gene>
    <name evidence="1" type="ORF">H5410_048105</name>
</gene>
<dbReference type="EMBL" id="JACXVP010000009">
    <property type="protein sequence ID" value="KAG5587671.1"/>
    <property type="molecule type" value="Genomic_DNA"/>
</dbReference>
<accession>A0A9J5XJD8</accession>
<name>A0A9J5XJD8_SOLCO</name>
<sequence>MLDITSSKGLPLDQQTRSAMVMPQTPLPPPQDCCSTTVSSISCHKNIEVPLYTSVEMSTSIKLLSFAILSPCIRANNFVKALVLFGIPFMKPSIQSPLLLHITPPIPPTSGLPREEPSILSL</sequence>
<reference evidence="1 2" key="1">
    <citation type="submission" date="2020-09" db="EMBL/GenBank/DDBJ databases">
        <title>De no assembly of potato wild relative species, Solanum commersonii.</title>
        <authorList>
            <person name="Cho K."/>
        </authorList>
    </citation>
    <scope>NUCLEOTIDE SEQUENCE [LARGE SCALE GENOMIC DNA]</scope>
    <source>
        <strain evidence="1">LZ3.2</strain>
        <tissue evidence="1">Leaf</tissue>
    </source>
</reference>
<dbReference type="Proteomes" id="UP000824120">
    <property type="component" value="Chromosome 9"/>
</dbReference>
<protein>
    <submittedName>
        <fullName evidence="1">Uncharacterized protein</fullName>
    </submittedName>
</protein>
<evidence type="ECO:0000313" key="2">
    <source>
        <dbReference type="Proteomes" id="UP000824120"/>
    </source>
</evidence>
<evidence type="ECO:0000313" key="1">
    <source>
        <dbReference type="EMBL" id="KAG5587671.1"/>
    </source>
</evidence>
<proteinExistence type="predicted"/>
<organism evidence="1 2">
    <name type="scientific">Solanum commersonii</name>
    <name type="common">Commerson's wild potato</name>
    <name type="synonym">Commerson's nightshade</name>
    <dbReference type="NCBI Taxonomy" id="4109"/>
    <lineage>
        <taxon>Eukaryota</taxon>
        <taxon>Viridiplantae</taxon>
        <taxon>Streptophyta</taxon>
        <taxon>Embryophyta</taxon>
        <taxon>Tracheophyta</taxon>
        <taxon>Spermatophyta</taxon>
        <taxon>Magnoliopsida</taxon>
        <taxon>eudicotyledons</taxon>
        <taxon>Gunneridae</taxon>
        <taxon>Pentapetalae</taxon>
        <taxon>asterids</taxon>
        <taxon>lamiids</taxon>
        <taxon>Solanales</taxon>
        <taxon>Solanaceae</taxon>
        <taxon>Solanoideae</taxon>
        <taxon>Solaneae</taxon>
        <taxon>Solanum</taxon>
    </lineage>
</organism>
<comment type="caution">
    <text evidence="1">The sequence shown here is derived from an EMBL/GenBank/DDBJ whole genome shotgun (WGS) entry which is preliminary data.</text>
</comment>
<keyword evidence="2" id="KW-1185">Reference proteome</keyword>
<dbReference type="AlphaFoldDB" id="A0A9J5XJD8"/>